<feature type="compositionally biased region" description="Low complexity" evidence="1">
    <location>
        <begin position="1851"/>
        <end position="1871"/>
    </location>
</feature>
<feature type="compositionally biased region" description="Basic and acidic residues" evidence="1">
    <location>
        <begin position="481"/>
        <end position="521"/>
    </location>
</feature>
<feature type="compositionally biased region" description="Low complexity" evidence="1">
    <location>
        <begin position="460"/>
        <end position="480"/>
    </location>
</feature>
<name>A0A401GPB2_9APHY</name>
<proteinExistence type="predicted"/>
<keyword evidence="3" id="KW-1185">Reference proteome</keyword>
<feature type="region of interest" description="Disordered" evidence="1">
    <location>
        <begin position="1"/>
        <end position="26"/>
    </location>
</feature>
<feature type="region of interest" description="Disordered" evidence="1">
    <location>
        <begin position="1158"/>
        <end position="1208"/>
    </location>
</feature>
<accession>A0A401GPB2</accession>
<feature type="region of interest" description="Disordered" evidence="1">
    <location>
        <begin position="1682"/>
        <end position="1706"/>
    </location>
</feature>
<feature type="region of interest" description="Disordered" evidence="1">
    <location>
        <begin position="232"/>
        <end position="282"/>
    </location>
</feature>
<feature type="compositionally biased region" description="Polar residues" evidence="1">
    <location>
        <begin position="232"/>
        <end position="248"/>
    </location>
</feature>
<feature type="region of interest" description="Disordered" evidence="1">
    <location>
        <begin position="313"/>
        <end position="395"/>
    </location>
</feature>
<dbReference type="InParanoid" id="A0A401GPB2"/>
<feature type="compositionally biased region" description="Low complexity" evidence="1">
    <location>
        <begin position="1654"/>
        <end position="1669"/>
    </location>
</feature>
<feature type="region of interest" description="Disordered" evidence="1">
    <location>
        <begin position="624"/>
        <end position="649"/>
    </location>
</feature>
<dbReference type="EMBL" id="BFAD01000006">
    <property type="protein sequence ID" value="GBE84056.1"/>
    <property type="molecule type" value="Genomic_DNA"/>
</dbReference>
<feature type="compositionally biased region" description="Low complexity" evidence="1">
    <location>
        <begin position="1682"/>
        <end position="1691"/>
    </location>
</feature>
<feature type="region of interest" description="Disordered" evidence="1">
    <location>
        <begin position="1627"/>
        <end position="1669"/>
    </location>
</feature>
<reference evidence="2 3" key="1">
    <citation type="journal article" date="2018" name="Sci. Rep.">
        <title>Genome sequence of the cauliflower mushroom Sparassis crispa (Hanabiratake) and its association with beneficial usage.</title>
        <authorList>
            <person name="Kiyama R."/>
            <person name="Furutani Y."/>
            <person name="Kawaguchi K."/>
            <person name="Nakanishi T."/>
        </authorList>
    </citation>
    <scope>NUCLEOTIDE SEQUENCE [LARGE SCALE GENOMIC DNA]</scope>
</reference>
<feature type="region of interest" description="Disordered" evidence="1">
    <location>
        <begin position="53"/>
        <end position="75"/>
    </location>
</feature>
<feature type="compositionally biased region" description="Low complexity" evidence="1">
    <location>
        <begin position="1631"/>
        <end position="1647"/>
    </location>
</feature>
<feature type="region of interest" description="Disordered" evidence="1">
    <location>
        <begin position="707"/>
        <end position="737"/>
    </location>
</feature>
<dbReference type="Proteomes" id="UP000287166">
    <property type="component" value="Unassembled WGS sequence"/>
</dbReference>
<feature type="compositionally biased region" description="Acidic residues" evidence="1">
    <location>
        <begin position="857"/>
        <end position="867"/>
    </location>
</feature>
<feature type="compositionally biased region" description="Basic and acidic residues" evidence="1">
    <location>
        <begin position="326"/>
        <end position="339"/>
    </location>
</feature>
<evidence type="ECO:0000313" key="3">
    <source>
        <dbReference type="Proteomes" id="UP000287166"/>
    </source>
</evidence>
<feature type="compositionally biased region" description="Basic residues" evidence="1">
    <location>
        <begin position="1692"/>
        <end position="1706"/>
    </location>
</feature>
<protein>
    <submittedName>
        <fullName evidence="2">Uncharacterized protein</fullName>
    </submittedName>
</protein>
<comment type="caution">
    <text evidence="2">The sequence shown here is derived from an EMBL/GenBank/DDBJ whole genome shotgun (WGS) entry which is preliminary data.</text>
</comment>
<feature type="region of interest" description="Disordered" evidence="1">
    <location>
        <begin position="178"/>
        <end position="215"/>
    </location>
</feature>
<dbReference type="OrthoDB" id="2563277at2759"/>
<feature type="region of interest" description="Disordered" evidence="1">
    <location>
        <begin position="1843"/>
        <end position="1872"/>
    </location>
</feature>
<dbReference type="GeneID" id="38780973"/>
<feature type="compositionally biased region" description="Polar residues" evidence="1">
    <location>
        <begin position="1961"/>
        <end position="1988"/>
    </location>
</feature>
<dbReference type="RefSeq" id="XP_027614969.1">
    <property type="nucleotide sequence ID" value="XM_027759168.1"/>
</dbReference>
<organism evidence="2 3">
    <name type="scientific">Sparassis crispa</name>
    <dbReference type="NCBI Taxonomy" id="139825"/>
    <lineage>
        <taxon>Eukaryota</taxon>
        <taxon>Fungi</taxon>
        <taxon>Dikarya</taxon>
        <taxon>Basidiomycota</taxon>
        <taxon>Agaricomycotina</taxon>
        <taxon>Agaricomycetes</taxon>
        <taxon>Polyporales</taxon>
        <taxon>Sparassidaceae</taxon>
        <taxon>Sparassis</taxon>
    </lineage>
</organism>
<feature type="region of interest" description="Disordered" evidence="1">
    <location>
        <begin position="556"/>
        <end position="576"/>
    </location>
</feature>
<feature type="region of interest" description="Disordered" evidence="1">
    <location>
        <begin position="460"/>
        <end position="527"/>
    </location>
</feature>
<feature type="region of interest" description="Disordered" evidence="1">
    <location>
        <begin position="944"/>
        <end position="963"/>
    </location>
</feature>
<feature type="compositionally biased region" description="Polar residues" evidence="1">
    <location>
        <begin position="624"/>
        <end position="634"/>
    </location>
</feature>
<gene>
    <name evidence="2" type="ORF">SCP_0600330</name>
</gene>
<dbReference type="STRING" id="139825.A0A401GPB2"/>
<evidence type="ECO:0000313" key="2">
    <source>
        <dbReference type="EMBL" id="GBE84056.1"/>
    </source>
</evidence>
<feature type="region of interest" description="Disordered" evidence="1">
    <location>
        <begin position="769"/>
        <end position="867"/>
    </location>
</feature>
<sequence length="2009" mass="216823">MRSTLPLLSRTQPAAPSTATPPQPVPTIRLISATPSMTADASTSFSAVAPFASSPLAPRADSEAPRKRLVPKKSKLGLLGSGKTKERVNKDLSDVVRRIGGTTSTGRSGFEIYVDHNEDPEIGEIVVVKKKKSRLGLDGMTWGALGEVTNIPAAKEQKPKPAPVENLLKVKGDENQKWWSIGRGRKDSKEKAKAKESERQKSQVRSKTPEPLNSLDTRAQFNSLDSGIVLSSSASQERLRQPSPTSIPSRAPSPLTAGATLSAVPSDPSRTTNGLLAPEPPASGSIALRAIRSMRSLARMASWAQLTNTNNDINEAARATAPSKTKAKEKEKEAKEKGEGKKKKKKEKEKEAKKKTIRSSGSSFEAGALSAQESPRTVKQESPVRTLRHTKQSVLGLGLPSTLRMSTVRQVSTASSSCAAQPPASNRLSVDSAHLILNANGRPSSVLSSGSSLCPPSTISGGSVISGRSGRSSSSSVVSVRWDEECIRSSKELQRKERRSRREQEGGNTRRESRKTSDARKRTPISEIFPEMQIERPVPISPPRSMRQPPMVTVEEATADGHSEASLTPVKRARPRPMSEQLLGKARPQAVCESQEGDGVLSILDAVTNDLASLINRLDLEATPSSTSNISPLRQTPRAIAGDDSPLRKRTIRDSPLKAELRESTASISSLRPYACTQETANQKSVVKQMIGQSIAPWSTFDWHVSPRKEPTRTVAKARPTHKRTLTPSPAVEPPVFQPLRPAKVKTTNALVTSPSPVATTPLLNCAEPGEPSSGTFGLRSSKHKLRASVDSPTASPTPVFKRTTGLHRKSSSLLAVKSKQSHHGLGNSGIPISPEARMGLGLAGTMGGSGSTEPPVDPEDPDSDIPDELQVILSGQSDEEGERCLDDTLSFRRVSCPTSPREVPLPLPEVPQLSESVETVEAVEVVADAPVFCAQLLDEDANEADIDDGGNGSSEDDTNKSFDFTGELQKLNESGGSDRRSFVEQLENAFRTPARIELGYGLGEHLGLNHNFLAVPPVPALPSAFRHSPAEDVAPRSVSQPGVELSLDEEVPGGLAYGDSMVSAEAQFSIDHAEDHCRAYPELRKSISMRSKASDGQLNVDFKFGGKPDIPDTLEERSERPLTLSDIIPPPEVAYCLSQTSLIEEDSSVLKSIMAQASDLPPPVPRPVPRMRLDSDSSSKRHARDAVLVSRSADSQPAHSRNPSDASFVGFDSFDEIRRGFEFGPDRPTFYPPPGAVSRPTHGRGESVFSIASVSSYGAALNSGALDPFGFGPSRPPSEVSMSVSMSMSVDDTFSFMHRGRNRPRVDSDASSFYFHAPGPAQASLPCRRGHRRHESALSVASNAPPVSLYNRSFGVHKRNDSNTSASSMAQSYAVHGANGGRAAWARHHRQDASVDSQFSDFSAQRLGRPGLGDKMFDNDYGMPLSAISASPPGSVAEDKLSRRASWDSVLDGGKRSSMDDSLFEKVEDRTSMSSDSVFGYDGRYAYARELPLSQFRPLSVMSEVSTHSPRKEDDTMVTMLDGDHIRRRSLSSMIEASPCTRVERRKPAVGHVRPAAPLFEPIESPLVDSPKVRLAEKPSIASTSSYQFGGERMIMARKGLLERQSLEDSALIAQGEDLLESLRSRSMFSRPDPASRSRSSTCTSSGAETPPLSLSDGSSQSSGSQSSIDLSHLSTLLSTATHPSSGVARVRARARARGTGHRRRISQARASRSSVYETILEEASVAGSPSPAKSLALSSIMSMSPGPVGDSIIVVDGDNDSISKWDDERGIVTLRKYYALRDEAHDTVTESKRTWSDTPFSVFAVQSFRPPNNRGGMQAMLEHSQKNYGSLPSELRLHRIRSRTSSRASPYPLRSVRSSVSPSMSPEQSWPSSAELHVELSAPKELLPPVPPVPSVLREVHVDANTMSPPPAIQPPKPFTPFAIDFDTSKMGKSNLGLPAHPRPRVTSSARRTALGWSKRSTGKSSSNDQKENISQSMVITPSETLRINRPRPRGRPMSARVPVPTA</sequence>
<feature type="region of interest" description="Disordered" evidence="1">
    <location>
        <begin position="1936"/>
        <end position="2009"/>
    </location>
</feature>
<feature type="compositionally biased region" description="Gly residues" evidence="1">
    <location>
        <begin position="842"/>
        <end position="851"/>
    </location>
</feature>
<feature type="compositionally biased region" description="Polar residues" evidence="1">
    <location>
        <begin position="1193"/>
        <end position="1206"/>
    </location>
</feature>
<feature type="compositionally biased region" description="Basic and acidic residues" evidence="1">
    <location>
        <begin position="184"/>
        <end position="201"/>
    </location>
</feature>
<evidence type="ECO:0000256" key="1">
    <source>
        <dbReference type="SAM" id="MobiDB-lite"/>
    </source>
</evidence>